<dbReference type="Proteomes" id="UP000539953">
    <property type="component" value="Unassembled WGS sequence"/>
</dbReference>
<dbReference type="PROSITE" id="PS51332">
    <property type="entry name" value="B12_BINDING"/>
    <property type="match status" value="1"/>
</dbReference>
<evidence type="ECO:0000256" key="8">
    <source>
        <dbReference type="ARBA" id="ARBA00022603"/>
    </source>
</evidence>
<dbReference type="Pfam" id="PF02607">
    <property type="entry name" value="B12-binding_2"/>
    <property type="match status" value="1"/>
</dbReference>
<sequence>MKSLRSRLGKEWLFCDGGTGTSLQALGLAGGELPERWNQTHPDRIRALHEDYLKAGCDIINTNTFGLNTLKFPGEVESLTAAAVHLAQEAKERTGREDAYIALDIGPTGKLLKPMGDLDFEEAVALFAETIRAGAQAGADLVLIETMSDSYESKAAVLAAKENCSLPVLITNIYNENGKLMTGGTPETVVAMLEGLGVDAVGVNCGFGPQEMIPIVKRLTACASVPVIVNPNAGLPKQIKGRTVYDLGAEDFAQTMVDIAKLGVQVVGGCCGTTPDYIKRARELVLKHVPFRPIEPKHRAVICSGSQLAEIGPKPLLIGERINPTGKKRLKQALREHDLNYILQQGLAQEEAGADVLDVNIGLPELDEPAMMAEVTTALQSVTTLPLQLDSSDPEALERGMRLYNGKPMINSVNGKAESMAAVFPLIKKYGGVCVGLALDENGIPDSADGRIAIAKKIYAKAAEYGIAPEDIVIDGLAMTVSSDSRSALITLETIRRVRDELQGHSILGVSNISFGLPQRQIINAHFLTLAMQDGLSCAIMNPNNAEMMKSVRAYMALMDLDENCLQYIQAYSEQETAPPVQTKTAYTLSQCIQKGLAEQAAEATRSKLATTDGLTLINEEMIPALDLVGKGFEKGTIFLPQLLMAAEAAKAAFAVIKESMAGQPRETKGKVILATVKGDIHDIGKNIVKVMLENYGYEVIDLGKDVPPETIVQTAVDQQIKLVGLSALMTTTVVSMEETIKMLHTVKPDTKVVVGGAVLTEEYAEMIHADAYAKDAMATVRYADQVFGADN</sequence>
<dbReference type="PROSITE" id="PS51337">
    <property type="entry name" value="B12_BINDING_NTER"/>
    <property type="match status" value="1"/>
</dbReference>
<comment type="catalytic activity">
    <reaction evidence="1">
        <text>(6S)-5-methyl-5,6,7,8-tetrahydrofolate + L-homocysteine = (6S)-5,6,7,8-tetrahydrofolate + L-methionine</text>
        <dbReference type="Rhea" id="RHEA:11172"/>
        <dbReference type="ChEBI" id="CHEBI:18608"/>
        <dbReference type="ChEBI" id="CHEBI:57453"/>
        <dbReference type="ChEBI" id="CHEBI:57844"/>
        <dbReference type="ChEBI" id="CHEBI:58199"/>
        <dbReference type="EC" id="2.1.1.13"/>
    </reaction>
</comment>
<dbReference type="SUPFAM" id="SSF82282">
    <property type="entry name" value="Homocysteine S-methyltransferase"/>
    <property type="match status" value="1"/>
</dbReference>
<feature type="binding site" evidence="19">
    <location>
        <position position="270"/>
    </location>
    <ligand>
        <name>Zn(2+)</name>
        <dbReference type="ChEBI" id="CHEBI:29105"/>
    </ligand>
</feature>
<dbReference type="GO" id="GO:0031419">
    <property type="term" value="F:cobalamin binding"/>
    <property type="evidence" value="ECO:0007669"/>
    <property type="project" value="UniProtKB-KW"/>
</dbReference>
<keyword evidence="8 19" id="KW-0489">Methyltransferase</keyword>
<dbReference type="NCBIfam" id="NF005719">
    <property type="entry name" value="PRK07535.1"/>
    <property type="match status" value="1"/>
</dbReference>
<feature type="domain" description="Hcy-binding" evidence="20">
    <location>
        <begin position="1"/>
        <end position="285"/>
    </location>
</feature>
<evidence type="ECO:0000259" key="23">
    <source>
        <dbReference type="PROSITE" id="PS51337"/>
    </source>
</evidence>
<feature type="domain" description="B12-binding" evidence="22">
    <location>
        <begin position="669"/>
        <end position="792"/>
    </location>
</feature>
<evidence type="ECO:0000256" key="18">
    <source>
        <dbReference type="ARBA" id="ARBA00031040"/>
    </source>
</evidence>
<evidence type="ECO:0000256" key="15">
    <source>
        <dbReference type="ARBA" id="ARBA00023167"/>
    </source>
</evidence>
<comment type="similarity">
    <text evidence="5">Belongs to the vitamin-B12 dependent methionine synthase family.</text>
</comment>
<evidence type="ECO:0000259" key="22">
    <source>
        <dbReference type="PROSITE" id="PS51332"/>
    </source>
</evidence>
<dbReference type="PROSITE" id="PS50970">
    <property type="entry name" value="HCY"/>
    <property type="match status" value="1"/>
</dbReference>
<evidence type="ECO:0000256" key="14">
    <source>
        <dbReference type="ARBA" id="ARBA00022833"/>
    </source>
</evidence>
<name>A0A7W8CWT3_9FIRM</name>
<dbReference type="EC" id="2.1.1.13" evidence="6"/>
<comment type="caution">
    <text evidence="24">The sequence shown here is derived from an EMBL/GenBank/DDBJ whole genome shotgun (WGS) entry which is preliminary data.</text>
</comment>
<evidence type="ECO:0000256" key="6">
    <source>
        <dbReference type="ARBA" id="ARBA00012032"/>
    </source>
</evidence>
<keyword evidence="12" id="KW-0949">S-adenosyl-L-methionine</keyword>
<feature type="binding site" evidence="19">
    <location>
        <position position="271"/>
    </location>
    <ligand>
        <name>Zn(2+)</name>
        <dbReference type="ChEBI" id="CHEBI:29105"/>
    </ligand>
</feature>
<dbReference type="UniPathway" id="UPA00051">
    <property type="reaction ID" value="UER00081"/>
</dbReference>
<evidence type="ECO:0000256" key="3">
    <source>
        <dbReference type="ARBA" id="ARBA00001956"/>
    </source>
</evidence>
<keyword evidence="11 19" id="KW-0808">Transferase</keyword>
<gene>
    <name evidence="24" type="ORF">HNQ47_001033</name>
</gene>
<evidence type="ECO:0000313" key="25">
    <source>
        <dbReference type="Proteomes" id="UP000539953"/>
    </source>
</evidence>
<dbReference type="Pfam" id="PF02574">
    <property type="entry name" value="S-methyl_trans"/>
    <property type="match status" value="1"/>
</dbReference>
<feature type="binding site" evidence="19">
    <location>
        <position position="205"/>
    </location>
    <ligand>
        <name>Zn(2+)</name>
        <dbReference type="ChEBI" id="CHEBI:29105"/>
    </ligand>
</feature>
<dbReference type="InterPro" id="IPR011005">
    <property type="entry name" value="Dihydropteroate_synth-like_sf"/>
</dbReference>
<dbReference type="Gene3D" id="3.40.50.280">
    <property type="entry name" value="Cobalamin-binding domain"/>
    <property type="match status" value="1"/>
</dbReference>
<dbReference type="Pfam" id="PF02310">
    <property type="entry name" value="B12-binding"/>
    <property type="match status" value="1"/>
</dbReference>
<dbReference type="InterPro" id="IPR003726">
    <property type="entry name" value="HCY_dom"/>
</dbReference>
<evidence type="ECO:0000256" key="12">
    <source>
        <dbReference type="ARBA" id="ARBA00022691"/>
    </source>
</evidence>
<dbReference type="GO" id="GO:0032259">
    <property type="term" value="P:methylation"/>
    <property type="evidence" value="ECO:0007669"/>
    <property type="project" value="UniProtKB-KW"/>
</dbReference>
<dbReference type="PANTHER" id="PTHR45833">
    <property type="entry name" value="METHIONINE SYNTHASE"/>
    <property type="match status" value="1"/>
</dbReference>
<dbReference type="SUPFAM" id="SSF52242">
    <property type="entry name" value="Cobalamin (vitamin B12)-binding domain"/>
    <property type="match status" value="1"/>
</dbReference>
<evidence type="ECO:0000256" key="4">
    <source>
        <dbReference type="ARBA" id="ARBA00005178"/>
    </source>
</evidence>
<dbReference type="AlphaFoldDB" id="A0A7W8CWT3"/>
<dbReference type="SUPFAM" id="SSF47644">
    <property type="entry name" value="Methionine synthase domain"/>
    <property type="match status" value="1"/>
</dbReference>
<dbReference type="InterPro" id="IPR000489">
    <property type="entry name" value="Pterin-binding_dom"/>
</dbReference>
<dbReference type="PANTHER" id="PTHR45833:SF1">
    <property type="entry name" value="METHIONINE SYNTHASE"/>
    <property type="match status" value="1"/>
</dbReference>
<evidence type="ECO:0000256" key="19">
    <source>
        <dbReference type="PROSITE-ProRule" id="PRU00333"/>
    </source>
</evidence>
<feature type="domain" description="Pterin-binding" evidence="21">
    <location>
        <begin position="315"/>
        <end position="570"/>
    </location>
</feature>
<dbReference type="GO" id="GO:0050667">
    <property type="term" value="P:homocysteine metabolic process"/>
    <property type="evidence" value="ECO:0007669"/>
    <property type="project" value="TreeGrafter"/>
</dbReference>
<evidence type="ECO:0000256" key="11">
    <source>
        <dbReference type="ARBA" id="ARBA00022679"/>
    </source>
</evidence>
<dbReference type="Gene3D" id="1.10.1240.10">
    <property type="entry name" value="Methionine synthase domain"/>
    <property type="match status" value="1"/>
</dbReference>
<dbReference type="SUPFAM" id="SSF51717">
    <property type="entry name" value="Dihydropteroate synthetase-like"/>
    <property type="match status" value="1"/>
</dbReference>
<dbReference type="PROSITE" id="PS50972">
    <property type="entry name" value="PTERIN_BINDING"/>
    <property type="match status" value="1"/>
</dbReference>
<keyword evidence="15" id="KW-0486">Methionine biosynthesis</keyword>
<dbReference type="InterPro" id="IPR036594">
    <property type="entry name" value="Meth_synthase_dom"/>
</dbReference>
<dbReference type="SMART" id="SM01018">
    <property type="entry name" value="B12-binding_2"/>
    <property type="match status" value="1"/>
</dbReference>
<keyword evidence="9" id="KW-0028">Amino-acid biosynthesis</keyword>
<evidence type="ECO:0000256" key="10">
    <source>
        <dbReference type="ARBA" id="ARBA00022628"/>
    </source>
</evidence>
<evidence type="ECO:0000256" key="2">
    <source>
        <dbReference type="ARBA" id="ARBA00001947"/>
    </source>
</evidence>
<dbReference type="GO" id="GO:0046872">
    <property type="term" value="F:metal ion binding"/>
    <property type="evidence" value="ECO:0007669"/>
    <property type="project" value="UniProtKB-KW"/>
</dbReference>
<evidence type="ECO:0000256" key="1">
    <source>
        <dbReference type="ARBA" id="ARBA00001700"/>
    </source>
</evidence>
<dbReference type="GO" id="GO:0046653">
    <property type="term" value="P:tetrahydrofolate metabolic process"/>
    <property type="evidence" value="ECO:0007669"/>
    <property type="project" value="TreeGrafter"/>
</dbReference>
<dbReference type="RefSeq" id="WP_183328214.1">
    <property type="nucleotide sequence ID" value="NZ_JACHHK010000003.1"/>
</dbReference>
<dbReference type="GO" id="GO:0005829">
    <property type="term" value="C:cytosol"/>
    <property type="evidence" value="ECO:0007669"/>
    <property type="project" value="TreeGrafter"/>
</dbReference>
<evidence type="ECO:0000259" key="20">
    <source>
        <dbReference type="PROSITE" id="PS50970"/>
    </source>
</evidence>
<comment type="function">
    <text evidence="17">Catalyzes the transfer of a methyl group from methyl-cobalamin to homocysteine, yielding enzyme-bound cob(I)alamin and methionine. Subsequently, remethylates the cofactor using methyltetrahydrofolate.</text>
</comment>
<dbReference type="Gene3D" id="3.20.20.20">
    <property type="entry name" value="Dihydropteroate synthase-like"/>
    <property type="match status" value="1"/>
</dbReference>
<keyword evidence="10" id="KW-0846">Cobalamin</keyword>
<comment type="pathway">
    <text evidence="4">Amino-acid biosynthesis; L-methionine biosynthesis via de novo pathway; L-methionine from L-homocysteine (MetH route): step 1/1.</text>
</comment>
<evidence type="ECO:0000256" key="17">
    <source>
        <dbReference type="ARBA" id="ARBA00025552"/>
    </source>
</evidence>
<keyword evidence="16" id="KW-0170">Cobalt</keyword>
<evidence type="ECO:0000256" key="5">
    <source>
        <dbReference type="ARBA" id="ARBA00010398"/>
    </source>
</evidence>
<proteinExistence type="inferred from homology"/>
<dbReference type="Pfam" id="PF00809">
    <property type="entry name" value="Pterin_bind"/>
    <property type="match status" value="1"/>
</dbReference>
<dbReference type="EMBL" id="JACHHK010000003">
    <property type="protein sequence ID" value="MBB5183013.1"/>
    <property type="molecule type" value="Genomic_DNA"/>
</dbReference>
<keyword evidence="14 19" id="KW-0862">Zinc</keyword>
<evidence type="ECO:0000259" key="21">
    <source>
        <dbReference type="PROSITE" id="PS50972"/>
    </source>
</evidence>
<keyword evidence="13 19" id="KW-0479">Metal-binding</keyword>
<feature type="domain" description="B12-binding N-terminal" evidence="23">
    <location>
        <begin position="572"/>
        <end position="669"/>
    </location>
</feature>
<protein>
    <recommendedName>
        <fullName evidence="7">Methionine synthase</fullName>
        <ecNumber evidence="6">2.1.1.13</ecNumber>
    </recommendedName>
    <alternativeName>
        <fullName evidence="18">5-methyltetrahydrofolate--homocysteine methyltransferase</fullName>
    </alternativeName>
</protein>
<dbReference type="GO" id="GO:0008705">
    <property type="term" value="F:methionine synthase activity"/>
    <property type="evidence" value="ECO:0007669"/>
    <property type="project" value="UniProtKB-EC"/>
</dbReference>
<reference evidence="24 25" key="1">
    <citation type="submission" date="2020-08" db="EMBL/GenBank/DDBJ databases">
        <title>Genomic Encyclopedia of Type Strains, Phase IV (KMG-IV): sequencing the most valuable type-strain genomes for metagenomic binning, comparative biology and taxonomic classification.</title>
        <authorList>
            <person name="Goeker M."/>
        </authorList>
    </citation>
    <scope>NUCLEOTIDE SEQUENCE [LARGE SCALE GENOMIC DNA]</scope>
    <source>
        <strain evidence="24 25">DSM 25799</strain>
    </source>
</reference>
<dbReference type="InterPro" id="IPR006158">
    <property type="entry name" value="Cobalamin-bd"/>
</dbReference>
<evidence type="ECO:0000256" key="13">
    <source>
        <dbReference type="ARBA" id="ARBA00022723"/>
    </source>
</evidence>
<evidence type="ECO:0000256" key="7">
    <source>
        <dbReference type="ARBA" id="ARBA00013998"/>
    </source>
</evidence>
<evidence type="ECO:0000256" key="16">
    <source>
        <dbReference type="ARBA" id="ARBA00023285"/>
    </source>
</evidence>
<dbReference type="Gene3D" id="3.20.20.330">
    <property type="entry name" value="Homocysteine-binding-like domain"/>
    <property type="match status" value="1"/>
</dbReference>
<comment type="cofactor">
    <cofactor evidence="2 19">
        <name>Zn(2+)</name>
        <dbReference type="ChEBI" id="CHEBI:29105"/>
    </cofactor>
</comment>
<organism evidence="24 25">
    <name type="scientific">Catenisphaera adipataccumulans</name>
    <dbReference type="NCBI Taxonomy" id="700500"/>
    <lineage>
        <taxon>Bacteria</taxon>
        <taxon>Bacillati</taxon>
        <taxon>Bacillota</taxon>
        <taxon>Erysipelotrichia</taxon>
        <taxon>Erysipelotrichales</taxon>
        <taxon>Erysipelotrichaceae</taxon>
        <taxon>Catenisphaera</taxon>
    </lineage>
</organism>
<dbReference type="InterPro" id="IPR036724">
    <property type="entry name" value="Cobalamin-bd_sf"/>
</dbReference>
<comment type="cofactor">
    <cofactor evidence="3">
        <name>methylcob(III)alamin</name>
        <dbReference type="ChEBI" id="CHEBI:28115"/>
    </cofactor>
</comment>
<keyword evidence="25" id="KW-1185">Reference proteome</keyword>
<evidence type="ECO:0000256" key="9">
    <source>
        <dbReference type="ARBA" id="ARBA00022605"/>
    </source>
</evidence>
<dbReference type="InterPro" id="IPR036589">
    <property type="entry name" value="HCY_dom_sf"/>
</dbReference>
<evidence type="ECO:0000313" key="24">
    <source>
        <dbReference type="EMBL" id="MBB5183013.1"/>
    </source>
</evidence>
<dbReference type="InterPro" id="IPR003759">
    <property type="entry name" value="Cbl-bd_cap"/>
</dbReference>
<dbReference type="InterPro" id="IPR050554">
    <property type="entry name" value="Met_Synthase/Corrinoid"/>
</dbReference>
<accession>A0A7W8CWT3</accession>